<evidence type="ECO:0000256" key="1">
    <source>
        <dbReference type="SAM" id="Phobius"/>
    </source>
</evidence>
<keyword evidence="1" id="KW-0812">Transmembrane</keyword>
<accession>A0A2Y8ZUY7</accession>
<evidence type="ECO:0000313" key="3">
    <source>
        <dbReference type="Proteomes" id="UP000250028"/>
    </source>
</evidence>
<proteinExistence type="predicted"/>
<sequence length="88" mass="9652">MVGLSFLWVLAAMAPPGMTDWLFPRARHVAACVVLPLSLLSISVAVIGIRQIRERDRSDMWRRQDRGLGVTAVVISVSCALLVATSYL</sequence>
<keyword evidence="3" id="KW-1185">Reference proteome</keyword>
<feature type="transmembrane region" description="Helical" evidence="1">
    <location>
        <begin position="29"/>
        <end position="47"/>
    </location>
</feature>
<keyword evidence="1" id="KW-0472">Membrane</keyword>
<feature type="transmembrane region" description="Helical" evidence="1">
    <location>
        <begin position="68"/>
        <end position="87"/>
    </location>
</feature>
<dbReference type="Proteomes" id="UP000250028">
    <property type="component" value="Unassembled WGS sequence"/>
</dbReference>
<organism evidence="2 3">
    <name type="scientific">Branchiibius hedensis</name>
    <dbReference type="NCBI Taxonomy" id="672460"/>
    <lineage>
        <taxon>Bacteria</taxon>
        <taxon>Bacillati</taxon>
        <taxon>Actinomycetota</taxon>
        <taxon>Actinomycetes</taxon>
        <taxon>Micrococcales</taxon>
        <taxon>Dermacoccaceae</taxon>
        <taxon>Branchiibius</taxon>
    </lineage>
</organism>
<name>A0A2Y8ZUY7_9MICO</name>
<evidence type="ECO:0000313" key="2">
    <source>
        <dbReference type="EMBL" id="SSA35755.1"/>
    </source>
</evidence>
<dbReference type="EMBL" id="UESZ01000001">
    <property type="protein sequence ID" value="SSA35755.1"/>
    <property type="molecule type" value="Genomic_DNA"/>
</dbReference>
<reference evidence="3" key="1">
    <citation type="submission" date="2016-10" db="EMBL/GenBank/DDBJ databases">
        <authorList>
            <person name="Varghese N."/>
            <person name="Submissions S."/>
        </authorList>
    </citation>
    <scope>NUCLEOTIDE SEQUENCE [LARGE SCALE GENOMIC DNA]</scope>
    <source>
        <strain evidence="3">DSM 22951</strain>
    </source>
</reference>
<gene>
    <name evidence="2" type="ORF">SAMN04489750_3127</name>
</gene>
<keyword evidence="1" id="KW-1133">Transmembrane helix</keyword>
<dbReference type="AlphaFoldDB" id="A0A2Y8ZUY7"/>
<protein>
    <submittedName>
        <fullName evidence="2">Uncharacterized protein</fullName>
    </submittedName>
</protein>